<dbReference type="EMBL" id="BPVZ01000203">
    <property type="protein sequence ID" value="GKV46140.1"/>
    <property type="molecule type" value="Genomic_DNA"/>
</dbReference>
<gene>
    <name evidence="1" type="ORF">SLEP1_g53147</name>
</gene>
<evidence type="ECO:0000313" key="2">
    <source>
        <dbReference type="Proteomes" id="UP001054252"/>
    </source>
</evidence>
<evidence type="ECO:0000313" key="1">
    <source>
        <dbReference type="EMBL" id="GKV46140.1"/>
    </source>
</evidence>
<name>A0AAV5M9C6_9ROSI</name>
<organism evidence="1 2">
    <name type="scientific">Rubroshorea leprosula</name>
    <dbReference type="NCBI Taxonomy" id="152421"/>
    <lineage>
        <taxon>Eukaryota</taxon>
        <taxon>Viridiplantae</taxon>
        <taxon>Streptophyta</taxon>
        <taxon>Embryophyta</taxon>
        <taxon>Tracheophyta</taxon>
        <taxon>Spermatophyta</taxon>
        <taxon>Magnoliopsida</taxon>
        <taxon>eudicotyledons</taxon>
        <taxon>Gunneridae</taxon>
        <taxon>Pentapetalae</taxon>
        <taxon>rosids</taxon>
        <taxon>malvids</taxon>
        <taxon>Malvales</taxon>
        <taxon>Dipterocarpaceae</taxon>
        <taxon>Rubroshorea</taxon>
    </lineage>
</organism>
<protein>
    <submittedName>
        <fullName evidence="1">Uncharacterized protein</fullName>
    </submittedName>
</protein>
<dbReference type="Proteomes" id="UP001054252">
    <property type="component" value="Unassembled WGS sequence"/>
</dbReference>
<dbReference type="AlphaFoldDB" id="A0AAV5M9C6"/>
<accession>A0AAV5M9C6</accession>
<reference evidence="1 2" key="1">
    <citation type="journal article" date="2021" name="Commun. Biol.">
        <title>The genome of Shorea leprosula (Dipterocarpaceae) highlights the ecological relevance of drought in aseasonal tropical rainforests.</title>
        <authorList>
            <person name="Ng K.K.S."/>
            <person name="Kobayashi M.J."/>
            <person name="Fawcett J.A."/>
            <person name="Hatakeyama M."/>
            <person name="Paape T."/>
            <person name="Ng C.H."/>
            <person name="Ang C.C."/>
            <person name="Tnah L.H."/>
            <person name="Lee C.T."/>
            <person name="Nishiyama T."/>
            <person name="Sese J."/>
            <person name="O'Brien M.J."/>
            <person name="Copetti D."/>
            <person name="Mohd Noor M.I."/>
            <person name="Ong R.C."/>
            <person name="Putra M."/>
            <person name="Sireger I.Z."/>
            <person name="Indrioko S."/>
            <person name="Kosugi Y."/>
            <person name="Izuno A."/>
            <person name="Isagi Y."/>
            <person name="Lee S.L."/>
            <person name="Shimizu K.K."/>
        </authorList>
    </citation>
    <scope>NUCLEOTIDE SEQUENCE [LARGE SCALE GENOMIC DNA]</scope>
    <source>
        <strain evidence="1">214</strain>
    </source>
</reference>
<keyword evidence="2" id="KW-1185">Reference proteome</keyword>
<comment type="caution">
    <text evidence="1">The sequence shown here is derived from an EMBL/GenBank/DDBJ whole genome shotgun (WGS) entry which is preliminary data.</text>
</comment>
<proteinExistence type="predicted"/>
<sequence length="91" mass="10815">MTINRNLYKIAMEDMCYQLQVEKQKNKALLEEDIGLHEVVIDIVALVIQFEGKMAKTHHHIAQRTHSIERGFFQPVFDFIFDMSNVFKRLY</sequence>